<dbReference type="Proteomes" id="UP000050783">
    <property type="component" value="Unassembled WGS sequence"/>
</dbReference>
<name>A0A0P1EFY0_9RHOB</name>
<feature type="chain" id="PRO_5006061525" evidence="1">
    <location>
        <begin position="26"/>
        <end position="373"/>
    </location>
</feature>
<dbReference type="AlphaFoldDB" id="A0A0P1EFY0"/>
<reference evidence="2 3" key="1">
    <citation type="submission" date="2015-09" db="EMBL/GenBank/DDBJ databases">
        <authorList>
            <consortium name="Swine Surveillance"/>
        </authorList>
    </citation>
    <scope>NUCLEOTIDE SEQUENCE [LARGE SCALE GENOMIC DNA]</scope>
    <source>
        <strain evidence="2 3">CECT 4292</strain>
    </source>
</reference>
<dbReference type="InterPro" id="IPR006626">
    <property type="entry name" value="PbH1"/>
</dbReference>
<evidence type="ECO:0000313" key="3">
    <source>
        <dbReference type="Proteomes" id="UP000050783"/>
    </source>
</evidence>
<evidence type="ECO:0000256" key="1">
    <source>
        <dbReference type="SAM" id="SignalP"/>
    </source>
</evidence>
<dbReference type="RefSeq" id="WP_058278542.1">
    <property type="nucleotide sequence ID" value="NZ_CYPU01000055.1"/>
</dbReference>
<dbReference type="SMART" id="SM00710">
    <property type="entry name" value="PbH1"/>
    <property type="match status" value="4"/>
</dbReference>
<gene>
    <name evidence="2" type="ORF">RUA4292_03273</name>
</gene>
<dbReference type="InterPro" id="IPR011050">
    <property type="entry name" value="Pectin_lyase_fold/virulence"/>
</dbReference>
<dbReference type="OrthoDB" id="9342475at2"/>
<accession>A0A0P1EFY0</accession>
<feature type="signal peptide" evidence="1">
    <location>
        <begin position="1"/>
        <end position="25"/>
    </location>
</feature>
<proteinExistence type="predicted"/>
<sequence>MRWRVILLAASVAVVGAWSAGSGEAADLAATLQADLIQATAGDRINLASGDYGAVQLRGLSFDRTVTLVAQGDVRFDSLVVLETRNLRLEGIRVEAAGGRAAIRIMRSHNIAISHADIGGPSNRMAPMNAVKFGIEIRDYSSNITIENSYVHDVLNGIAHFGTAGFTLSGNRIDHIGADAFKFAGVDRGMIQNNFGPTHFYPAEDTHADFMQFQGPPSKNLEIRGNLLLLQNRFDMQGIFFGGKGTHDNLAIEQNIIFTRMANGIRVSNGQNISVRHNTLINAFAAERPVTRISVPSGSVVQKNIESRKKGKLEGGNIAMQHLDPARKLHYSELFAGISEGQSIQIKDVHPISGGLAETYGAFARLMELHGGG</sequence>
<dbReference type="Gene3D" id="2.160.20.10">
    <property type="entry name" value="Single-stranded right-handed beta-helix, Pectin lyase-like"/>
    <property type="match status" value="1"/>
</dbReference>
<dbReference type="GeneID" id="55494433"/>
<evidence type="ECO:0000313" key="2">
    <source>
        <dbReference type="EMBL" id="CUH49079.1"/>
    </source>
</evidence>
<organism evidence="2 3">
    <name type="scientific">Ruegeria atlantica</name>
    <dbReference type="NCBI Taxonomy" id="81569"/>
    <lineage>
        <taxon>Bacteria</taxon>
        <taxon>Pseudomonadati</taxon>
        <taxon>Pseudomonadota</taxon>
        <taxon>Alphaproteobacteria</taxon>
        <taxon>Rhodobacterales</taxon>
        <taxon>Roseobacteraceae</taxon>
        <taxon>Ruegeria</taxon>
    </lineage>
</organism>
<keyword evidence="1" id="KW-0732">Signal</keyword>
<dbReference type="SUPFAM" id="SSF51126">
    <property type="entry name" value="Pectin lyase-like"/>
    <property type="match status" value="1"/>
</dbReference>
<dbReference type="EMBL" id="CYPU01000055">
    <property type="protein sequence ID" value="CUH49079.1"/>
    <property type="molecule type" value="Genomic_DNA"/>
</dbReference>
<protein>
    <submittedName>
        <fullName evidence="2">Uncharacterized protein</fullName>
    </submittedName>
</protein>
<dbReference type="InterPro" id="IPR012334">
    <property type="entry name" value="Pectin_lyas_fold"/>
</dbReference>